<organism evidence="3 4">
    <name type="scientific">Petrolisthes manimaculis</name>
    <dbReference type="NCBI Taxonomy" id="1843537"/>
    <lineage>
        <taxon>Eukaryota</taxon>
        <taxon>Metazoa</taxon>
        <taxon>Ecdysozoa</taxon>
        <taxon>Arthropoda</taxon>
        <taxon>Crustacea</taxon>
        <taxon>Multicrustacea</taxon>
        <taxon>Malacostraca</taxon>
        <taxon>Eumalacostraca</taxon>
        <taxon>Eucarida</taxon>
        <taxon>Decapoda</taxon>
        <taxon>Pleocyemata</taxon>
        <taxon>Anomura</taxon>
        <taxon>Galatheoidea</taxon>
        <taxon>Porcellanidae</taxon>
        <taxon>Petrolisthes</taxon>
    </lineage>
</organism>
<comment type="subcellular location">
    <subcellularLocation>
        <location evidence="1">Peroxisome</location>
    </subcellularLocation>
</comment>
<evidence type="ECO:0000313" key="4">
    <source>
        <dbReference type="Proteomes" id="UP001292094"/>
    </source>
</evidence>
<dbReference type="Proteomes" id="UP001292094">
    <property type="component" value="Unassembled WGS sequence"/>
</dbReference>
<dbReference type="Gene3D" id="2.40.10.120">
    <property type="match status" value="1"/>
</dbReference>
<dbReference type="InterPro" id="IPR009003">
    <property type="entry name" value="Peptidase_S1_PA"/>
</dbReference>
<protein>
    <recommendedName>
        <fullName evidence="1">Peroxisomal leader peptide-processing protease</fullName>
        <ecNumber evidence="1">3.4.21.-</ecNumber>
    </recommendedName>
</protein>
<dbReference type="Gene3D" id="2.40.10.10">
    <property type="entry name" value="Trypsin-like serine proteases"/>
    <property type="match status" value="1"/>
</dbReference>
<dbReference type="EC" id="3.4.21.-" evidence="1"/>
<comment type="caution">
    <text evidence="3">The sequence shown here is derived from an EMBL/GenBank/DDBJ whole genome shotgun (WGS) entry which is preliminary data.</text>
</comment>
<feature type="compositionally biased region" description="Polar residues" evidence="2">
    <location>
        <begin position="683"/>
        <end position="710"/>
    </location>
</feature>
<sequence>MMMEGCGIIVECSVPEEGVSNGGVSCSGMYLGNGLVLTHGTLINDVLRHPAAQHILTELQHGHQVKIGREGWHKPPHIIKKQQIENGKDREHIPLSTISQEKGQQEEYMKKDMKLSARPISLHTGKAAREGEKETNKDMKDDVTSNIQKSNETDRPILNSALSEIKPRFQVIVPIQADTKTTTAILDTIGNPHNKASGQVRTMESVPVPAMMNTPTISPPLNPPLHKSTLSPGHRTFEARLERLFIVPGLRDEIEGLMPPQEGWTFTDDEEGSEKKDDHRFHTLVLSTFALLRVVPAGASCVGVVGPVVSRDGDVAVAAQRMLARSARVGKGATVYVESSPFGSLSPSVFLNSLSRGVVSNTTGPLLLTDARAVLGSEGAPVFTSPRGTSRRHCGMVVSPFCWRKGEWVGLTLLAALPPVLHTLLQSCSSSSQSEVPPSLQDYYPVRDETTEQGALVPNSDITLTEKCDQSEEDIVAGVERGVVGVWAGGGWGSGVVVSAVPPLIVTCSHVTTPAASGRVELLLWDGTKVEGRVLHQTRPANPESQQEAKAGIGRCMWDLAVVEASQPLPTALTLATTLPHSGSEVLVAGYGMFSPNRLPSPSVTQGIISRVITAPSSILTWPPSIYAWLRPTLPHPQEITQGYLASDCSHEPNKLSSNNAPEREACNCNCGSNKPVYKRPPSATNRVSSRVGQGTAEPNNTGEVNSSNPLRLEVNKNNSQRTRRVGGGARSVPVMMQTTCTVYAGTSGGPVVVLHPTRGPEVVGVVVCNTRDTINQTTFPHINLAVPSPLLAWVITAYLQSKDVGVLKLLDVECPMVSHLWSLGVLPQHKL</sequence>
<gene>
    <name evidence="3" type="ORF">Pmani_020691</name>
</gene>
<keyword evidence="1" id="KW-0378">Hydrolase</keyword>
<comment type="similarity">
    <text evidence="1">Belongs to the peptidase S1B family.</text>
</comment>
<reference evidence="3" key="1">
    <citation type="submission" date="2023-11" db="EMBL/GenBank/DDBJ databases">
        <title>Genome assemblies of two species of porcelain crab, Petrolisthes cinctipes and Petrolisthes manimaculis (Anomura: Porcellanidae).</title>
        <authorList>
            <person name="Angst P."/>
        </authorList>
    </citation>
    <scope>NUCLEOTIDE SEQUENCE</scope>
    <source>
        <strain evidence="3">PB745_02</strain>
        <tissue evidence="3">Gill</tissue>
    </source>
</reference>
<accession>A0AAE1PHT3</accession>
<feature type="region of interest" description="Disordered" evidence="2">
    <location>
        <begin position="126"/>
        <end position="155"/>
    </location>
</feature>
<comment type="PTM">
    <text evidence="1">The full-lengh TYSND1 is the active the proteolytic processing of PTS1- and PTS2-proteins and in self-cleavage, and intermolecular self-cleavage of TYSND1 down-regulates its protease activity.</text>
</comment>
<dbReference type="Pfam" id="PF13365">
    <property type="entry name" value="Trypsin_2"/>
    <property type="match status" value="1"/>
</dbReference>
<dbReference type="InterPro" id="IPR039245">
    <property type="entry name" value="TYSND1/DEG15"/>
</dbReference>
<name>A0AAE1PHT3_9EUCA</name>
<keyword evidence="1" id="KW-0576">Peroxisome</keyword>
<dbReference type="EMBL" id="JAWZYT010001992">
    <property type="protein sequence ID" value="KAK4307544.1"/>
    <property type="molecule type" value="Genomic_DNA"/>
</dbReference>
<dbReference type="PANTHER" id="PTHR21004">
    <property type="entry name" value="SERINE PROTEASE-RELATED"/>
    <property type="match status" value="1"/>
</dbReference>
<evidence type="ECO:0000256" key="1">
    <source>
        <dbReference type="PIRNR" id="PIRNR037989"/>
    </source>
</evidence>
<keyword evidence="1" id="KW-0645">Protease</keyword>
<dbReference type="PANTHER" id="PTHR21004:SF0">
    <property type="entry name" value="PEROXISOMAL LEADER PEPTIDE-PROCESSING PROTEASE"/>
    <property type="match status" value="1"/>
</dbReference>
<dbReference type="GO" id="GO:0031998">
    <property type="term" value="P:regulation of fatty acid beta-oxidation"/>
    <property type="evidence" value="ECO:0007669"/>
    <property type="project" value="TreeGrafter"/>
</dbReference>
<keyword evidence="1" id="KW-0720">Serine protease</keyword>
<evidence type="ECO:0000313" key="3">
    <source>
        <dbReference type="EMBL" id="KAK4307544.1"/>
    </source>
</evidence>
<feature type="compositionally biased region" description="Basic and acidic residues" evidence="2">
    <location>
        <begin position="127"/>
        <end position="143"/>
    </location>
</feature>
<dbReference type="InterPro" id="IPR043504">
    <property type="entry name" value="Peptidase_S1_PA_chymotrypsin"/>
</dbReference>
<proteinExistence type="inferred from homology"/>
<comment type="function">
    <text evidence="1">Peroxisomal protease that mediates both the removal of the leader peptide from proteins containing a PTS2 target sequence and processes several PTS1-containing proteins. Catalyzes the processing of PTS1-proteins involved in the peroxisomal beta-oxidation of fatty acids.</text>
</comment>
<keyword evidence="4" id="KW-1185">Reference proteome</keyword>
<dbReference type="AlphaFoldDB" id="A0AAE1PHT3"/>
<feature type="region of interest" description="Disordered" evidence="2">
    <location>
        <begin position="678"/>
        <end position="710"/>
    </location>
</feature>
<evidence type="ECO:0000256" key="2">
    <source>
        <dbReference type="SAM" id="MobiDB-lite"/>
    </source>
</evidence>
<dbReference type="GO" id="GO:0005777">
    <property type="term" value="C:peroxisome"/>
    <property type="evidence" value="ECO:0007669"/>
    <property type="project" value="UniProtKB-SubCell"/>
</dbReference>
<dbReference type="GO" id="GO:0016485">
    <property type="term" value="P:protein processing"/>
    <property type="evidence" value="ECO:0007669"/>
    <property type="project" value="InterPro"/>
</dbReference>
<dbReference type="GO" id="GO:0004252">
    <property type="term" value="F:serine-type endopeptidase activity"/>
    <property type="evidence" value="ECO:0007669"/>
    <property type="project" value="InterPro"/>
</dbReference>
<dbReference type="SUPFAM" id="SSF50494">
    <property type="entry name" value="Trypsin-like serine proteases"/>
    <property type="match status" value="1"/>
</dbReference>